<organism evidence="2 3">
    <name type="scientific">Alistipes putredinis DSM 17216</name>
    <dbReference type="NCBI Taxonomy" id="445970"/>
    <lineage>
        <taxon>Bacteria</taxon>
        <taxon>Pseudomonadati</taxon>
        <taxon>Bacteroidota</taxon>
        <taxon>Bacteroidia</taxon>
        <taxon>Bacteroidales</taxon>
        <taxon>Rikenellaceae</taxon>
        <taxon>Alistipes</taxon>
    </lineage>
</organism>
<reference evidence="2" key="2">
    <citation type="submission" date="2013-09" db="EMBL/GenBank/DDBJ databases">
        <title>Draft genome sequence of Alistipes putredinis (DSM 17216).</title>
        <authorList>
            <person name="Sudarsanam P."/>
            <person name="Ley R."/>
            <person name="Guruge J."/>
            <person name="Turnbaugh P.J."/>
            <person name="Mahowald M."/>
            <person name="Liep D."/>
            <person name="Gordon J."/>
        </authorList>
    </citation>
    <scope>NUCLEOTIDE SEQUENCE</scope>
    <source>
        <strain evidence="2">DSM 17216</strain>
    </source>
</reference>
<dbReference type="EMBL" id="ABFK02000020">
    <property type="protein sequence ID" value="EDS02547.1"/>
    <property type="molecule type" value="Genomic_DNA"/>
</dbReference>
<dbReference type="AlphaFoldDB" id="B0MYG9"/>
<keyword evidence="1" id="KW-1133">Transmembrane helix</keyword>
<name>B0MYG9_9BACT</name>
<feature type="transmembrane region" description="Helical" evidence="1">
    <location>
        <begin position="115"/>
        <end position="137"/>
    </location>
</feature>
<dbReference type="GeneID" id="73804304"/>
<keyword evidence="1" id="KW-0472">Membrane</keyword>
<dbReference type="RefSeq" id="WP_004328118.1">
    <property type="nucleotide sequence ID" value="NZ_DS499577.1"/>
</dbReference>
<dbReference type="HOGENOM" id="CLU_1227810_0_0_10"/>
<reference evidence="2" key="1">
    <citation type="submission" date="2007-10" db="EMBL/GenBank/DDBJ databases">
        <authorList>
            <person name="Fulton L."/>
            <person name="Clifton S."/>
            <person name="Fulton B."/>
            <person name="Xu J."/>
            <person name="Minx P."/>
            <person name="Pepin K.H."/>
            <person name="Johnson M."/>
            <person name="Thiruvilangam P."/>
            <person name="Bhonagiri V."/>
            <person name="Nash W.E."/>
            <person name="Mardis E.R."/>
            <person name="Wilson R.K."/>
        </authorList>
    </citation>
    <scope>NUCLEOTIDE SEQUENCE [LARGE SCALE GENOMIC DNA]</scope>
    <source>
        <strain evidence="2">DSM 17216</strain>
    </source>
</reference>
<evidence type="ECO:0000313" key="2">
    <source>
        <dbReference type="EMBL" id="EDS02547.1"/>
    </source>
</evidence>
<accession>B0MYG9</accession>
<dbReference type="Proteomes" id="UP000005819">
    <property type="component" value="Unassembled WGS sequence"/>
</dbReference>
<gene>
    <name evidence="2" type="ORF">ALIPUT_02076</name>
</gene>
<keyword evidence="1" id="KW-0812">Transmembrane</keyword>
<evidence type="ECO:0000313" key="3">
    <source>
        <dbReference type="Proteomes" id="UP000005819"/>
    </source>
</evidence>
<proteinExistence type="predicted"/>
<evidence type="ECO:0000256" key="1">
    <source>
        <dbReference type="SAM" id="Phobius"/>
    </source>
</evidence>
<keyword evidence="3" id="KW-1185">Reference proteome</keyword>
<comment type="caution">
    <text evidence="2">The sequence shown here is derived from an EMBL/GenBank/DDBJ whole genome shotgun (WGS) entry which is preliminary data.</text>
</comment>
<dbReference type="OrthoDB" id="1024980at2"/>
<dbReference type="eggNOG" id="ENOG502ZK6A">
    <property type="taxonomic scope" value="Bacteria"/>
</dbReference>
<protein>
    <submittedName>
        <fullName evidence="2">Uncharacterized protein</fullName>
    </submittedName>
</protein>
<sequence>MKENNMMSYEMYEDFKETMVKTIKTELAAKTANNNQSSDNDLSQRLEQIVYTEQERHQAIIIQLAGRLESIEQNYTKTQTGIDNLQASVEAIKIPAELPPRIIRHRVIFSSESPFVIYLVLFLFISCMILSSALYFATRPNHDRIDNDLKYRYIKMKGDATPDRIAELEELFELNRDNAKIRQMKKDVETFEKIARQKAVHDEQVRLNEQAAKYFEQQLKKIKAD</sequence>